<comment type="caution">
    <text evidence="1">The sequence shown here is derived from an EMBL/GenBank/DDBJ whole genome shotgun (WGS) entry which is preliminary data.</text>
</comment>
<evidence type="ECO:0000313" key="2">
    <source>
        <dbReference type="Proteomes" id="UP001153332"/>
    </source>
</evidence>
<organism evidence="1 2">
    <name type="scientific">Lasiodiplodia mahajangana</name>
    <dbReference type="NCBI Taxonomy" id="1108764"/>
    <lineage>
        <taxon>Eukaryota</taxon>
        <taxon>Fungi</taxon>
        <taxon>Dikarya</taxon>
        <taxon>Ascomycota</taxon>
        <taxon>Pezizomycotina</taxon>
        <taxon>Dothideomycetes</taxon>
        <taxon>Dothideomycetes incertae sedis</taxon>
        <taxon>Botryosphaeriales</taxon>
        <taxon>Botryosphaeriaceae</taxon>
        <taxon>Lasiodiplodia</taxon>
    </lineage>
</organism>
<keyword evidence="2" id="KW-1185">Reference proteome</keyword>
<accession>A0ACC2JKZ9</accession>
<evidence type="ECO:0000313" key="1">
    <source>
        <dbReference type="EMBL" id="KAJ8128131.1"/>
    </source>
</evidence>
<protein>
    <submittedName>
        <fullName evidence="1">Uncharacterized protein</fullName>
    </submittedName>
</protein>
<proteinExistence type="predicted"/>
<reference evidence="1" key="1">
    <citation type="submission" date="2022-12" db="EMBL/GenBank/DDBJ databases">
        <title>Genome Sequence of Lasiodiplodia mahajangana.</title>
        <authorList>
            <person name="Buettner E."/>
        </authorList>
    </citation>
    <scope>NUCLEOTIDE SEQUENCE</scope>
    <source>
        <strain evidence="1">VT137</strain>
    </source>
</reference>
<sequence length="588" mass="66122">MTSRMTLLDYIGPYKLDGLEPLGRNAGVAKHTSDGFDAFLGNRGGASTSTKKSTVHFALLKTCRGNLLSSQANSDKLAAAHFGKQFYVKKVVLLHFEARTHPTLLHRASSAEFYLVIRFPRQACVSVAAMASTKLIIRSIAIIGAGPSGIAAAKYLISEKVFTKISVFEQRSNVGGIWNADFTSPEVDVATYPSPIYHGLESNIPSEIMQYHKQPFAPNVPLLPNDSQVLEYLRAYAEDVIPNVHLRLRHQVLDVSPLPTKKWRLKFNDLDADTVHEEIYDAVLIANGRYNKPYEPALPGLDRWKERYPNTVLHSKFYRNERIFRDKLEKTNSAEQKVLIIGFSASGVDVANGIEPFCAKPLLICQNSRDGLSPGSQGFAERRAIFPSIVEFDISDRSVLFSNGKRETGLDYILLCTGYEYEYPFLSGLPGFEGGKGDGNTRTYQHIFHVDHVTLSFMTLPLRVVAFPFAETQAAVVARVWSGRLSLPSYQEMVEWIGKVMYRRGTGKDFHKMGYPADADYINDMHHWCQQAEFETDATSLSPPLWGGRERWLRRTLHNIKRATDERGEERFLVKTVEDAGFFYADDS</sequence>
<gene>
    <name evidence="1" type="ORF">O1611_g5507</name>
</gene>
<name>A0ACC2JKZ9_9PEZI</name>
<dbReference type="Proteomes" id="UP001153332">
    <property type="component" value="Unassembled WGS sequence"/>
</dbReference>
<dbReference type="EMBL" id="JAPUUL010001180">
    <property type="protein sequence ID" value="KAJ8128131.1"/>
    <property type="molecule type" value="Genomic_DNA"/>
</dbReference>